<dbReference type="PANTHER" id="PTHR13887">
    <property type="entry name" value="GLUTATHIONE S-TRANSFERASE KAPPA"/>
    <property type="match status" value="1"/>
</dbReference>
<dbReference type="Gene3D" id="3.40.30.10">
    <property type="entry name" value="Glutaredoxin"/>
    <property type="match status" value="1"/>
</dbReference>
<organism evidence="2 3">
    <name type="scientific">Gracilibacillus marinus</name>
    <dbReference type="NCBI Taxonomy" id="630535"/>
    <lineage>
        <taxon>Bacteria</taxon>
        <taxon>Bacillati</taxon>
        <taxon>Bacillota</taxon>
        <taxon>Bacilli</taxon>
        <taxon>Bacillales</taxon>
        <taxon>Bacillaceae</taxon>
        <taxon>Gracilibacillus</taxon>
    </lineage>
</organism>
<feature type="domain" description="DSBA-like thioredoxin" evidence="1">
    <location>
        <begin position="3"/>
        <end position="205"/>
    </location>
</feature>
<dbReference type="CDD" id="cd03024">
    <property type="entry name" value="DsbA_FrnE"/>
    <property type="match status" value="1"/>
</dbReference>
<name>A0ABV8VT84_9BACI</name>
<sequence>MKVQIWSDFVCPFCYIGKRRLEQAIERFPNELQIEVEYKSFQLDPHASIYQGKSIHEAIAEKYNIPVDRAIQSNKQIGEQAKAVGLHFAFDTMKPTNTFDAHRLSKYAKTIGKEEAFVNEMLYQYFTLSALISDHDTLMEIAKKVGLPEKEVDQILLNQEMYANEVNSDQQLASQLRITGVPFFIFNDKFAISGAQPIETFMQALEKVLEDESKQWQDLSSHQGSYCDGDNCK</sequence>
<dbReference type="InterPro" id="IPR036249">
    <property type="entry name" value="Thioredoxin-like_sf"/>
</dbReference>
<accession>A0ABV8VT84</accession>
<dbReference type="Proteomes" id="UP001595880">
    <property type="component" value="Unassembled WGS sequence"/>
</dbReference>
<comment type="caution">
    <text evidence="2">The sequence shown here is derived from an EMBL/GenBank/DDBJ whole genome shotgun (WGS) entry which is preliminary data.</text>
</comment>
<proteinExistence type="predicted"/>
<dbReference type="SUPFAM" id="SSF52833">
    <property type="entry name" value="Thioredoxin-like"/>
    <property type="match status" value="1"/>
</dbReference>
<evidence type="ECO:0000259" key="1">
    <source>
        <dbReference type="Pfam" id="PF01323"/>
    </source>
</evidence>
<keyword evidence="3" id="KW-1185">Reference proteome</keyword>
<dbReference type="InterPro" id="IPR001853">
    <property type="entry name" value="DSBA-like_thioredoxin_dom"/>
</dbReference>
<evidence type="ECO:0000313" key="3">
    <source>
        <dbReference type="Proteomes" id="UP001595880"/>
    </source>
</evidence>
<gene>
    <name evidence="2" type="ORF">ACFOZ1_03935</name>
</gene>
<dbReference type="PANTHER" id="PTHR13887:SF41">
    <property type="entry name" value="THIOREDOXIN SUPERFAMILY PROTEIN"/>
    <property type="match status" value="1"/>
</dbReference>
<reference evidence="3" key="1">
    <citation type="journal article" date="2019" name="Int. J. Syst. Evol. Microbiol.">
        <title>The Global Catalogue of Microorganisms (GCM) 10K type strain sequencing project: providing services to taxonomists for standard genome sequencing and annotation.</title>
        <authorList>
            <consortium name="The Broad Institute Genomics Platform"/>
            <consortium name="The Broad Institute Genome Sequencing Center for Infectious Disease"/>
            <person name="Wu L."/>
            <person name="Ma J."/>
        </authorList>
    </citation>
    <scope>NUCLEOTIDE SEQUENCE [LARGE SCALE GENOMIC DNA]</scope>
    <source>
        <strain evidence="3">KACC 14058</strain>
    </source>
</reference>
<dbReference type="EMBL" id="JBHSDV010000001">
    <property type="protein sequence ID" value="MFC4386956.1"/>
    <property type="molecule type" value="Genomic_DNA"/>
</dbReference>
<dbReference type="RefSeq" id="WP_390196147.1">
    <property type="nucleotide sequence ID" value="NZ_JBHSDV010000001.1"/>
</dbReference>
<evidence type="ECO:0000313" key="2">
    <source>
        <dbReference type="EMBL" id="MFC4386956.1"/>
    </source>
</evidence>
<dbReference type="Pfam" id="PF01323">
    <property type="entry name" value="DSBA"/>
    <property type="match status" value="1"/>
</dbReference>
<protein>
    <submittedName>
        <fullName evidence="2">DsbA family oxidoreductase</fullName>
    </submittedName>
</protein>